<organism evidence="7 8">
    <name type="scientific">Candidatus Nomurabacteria bacterium RIFCSPHIGHO2_01_FULL_40_24b</name>
    <dbReference type="NCBI Taxonomy" id="1801739"/>
    <lineage>
        <taxon>Bacteria</taxon>
        <taxon>Candidatus Nomuraibacteriota</taxon>
    </lineage>
</organism>
<accession>A0A1F6V621</accession>
<keyword evidence="3" id="KW-0378">Hydrolase</keyword>
<protein>
    <recommendedName>
        <fullName evidence="6">Peptidase M10 metallopeptidase domain-containing protein</fullName>
    </recommendedName>
</protein>
<dbReference type="SUPFAM" id="SSF55486">
    <property type="entry name" value="Metalloproteases ('zincins'), catalytic domain"/>
    <property type="match status" value="1"/>
</dbReference>
<dbReference type="Gene3D" id="3.40.390.10">
    <property type="entry name" value="Collagenase (Catalytic Domain)"/>
    <property type="match status" value="1"/>
</dbReference>
<evidence type="ECO:0000313" key="8">
    <source>
        <dbReference type="Proteomes" id="UP000177370"/>
    </source>
</evidence>
<sequence length="262" mass="28577">MKKIVMFVSVLSLILNVNLTFAKPADKGFKLPSNAIEVTPNVFSLGEAYDMKSHKLVQGYAIVHKKNGQARGGNAKPKGSTTCYAVMANGAKWKNVEDWEVFPGAGLDGNFLLDRLTHSINTWETAAVNQNILGSGSLGIGPVVDPYTLDNENQVSFGTLESGTIAVTVVWGIFGGPTSNRKLVAWDQIYNTNFQWTEDALIETGKMDFWNIAIHELGHSMGLKDIYNSSCSDVTMYGYGTEGETKKRDLAPADITGINILY</sequence>
<dbReference type="Pfam" id="PF00413">
    <property type="entry name" value="Peptidase_M10"/>
    <property type="match status" value="1"/>
</dbReference>
<dbReference type="InterPro" id="IPR024079">
    <property type="entry name" value="MetalloPept_cat_dom_sf"/>
</dbReference>
<keyword evidence="4" id="KW-0862">Zinc</keyword>
<dbReference type="GO" id="GO:0031012">
    <property type="term" value="C:extracellular matrix"/>
    <property type="evidence" value="ECO:0007669"/>
    <property type="project" value="InterPro"/>
</dbReference>
<evidence type="ECO:0000256" key="2">
    <source>
        <dbReference type="ARBA" id="ARBA00022723"/>
    </source>
</evidence>
<dbReference type="GO" id="GO:0006508">
    <property type="term" value="P:proteolysis"/>
    <property type="evidence" value="ECO:0007669"/>
    <property type="project" value="UniProtKB-KW"/>
</dbReference>
<keyword evidence="5" id="KW-0732">Signal</keyword>
<dbReference type="GO" id="GO:0008270">
    <property type="term" value="F:zinc ion binding"/>
    <property type="evidence" value="ECO:0007669"/>
    <property type="project" value="InterPro"/>
</dbReference>
<keyword evidence="2" id="KW-0479">Metal-binding</keyword>
<feature type="domain" description="Peptidase M10 metallopeptidase" evidence="6">
    <location>
        <begin position="190"/>
        <end position="262"/>
    </location>
</feature>
<evidence type="ECO:0000256" key="4">
    <source>
        <dbReference type="ARBA" id="ARBA00022833"/>
    </source>
</evidence>
<gene>
    <name evidence="7" type="ORF">A2647_04090</name>
</gene>
<comment type="caution">
    <text evidence="7">The sequence shown here is derived from an EMBL/GenBank/DDBJ whole genome shotgun (WGS) entry which is preliminary data.</text>
</comment>
<reference evidence="7 8" key="1">
    <citation type="journal article" date="2016" name="Nat. Commun.">
        <title>Thousands of microbial genomes shed light on interconnected biogeochemical processes in an aquifer system.</title>
        <authorList>
            <person name="Anantharaman K."/>
            <person name="Brown C.T."/>
            <person name="Hug L.A."/>
            <person name="Sharon I."/>
            <person name="Castelle C.J."/>
            <person name="Probst A.J."/>
            <person name="Thomas B.C."/>
            <person name="Singh A."/>
            <person name="Wilkins M.J."/>
            <person name="Karaoz U."/>
            <person name="Brodie E.L."/>
            <person name="Williams K.H."/>
            <person name="Hubbard S.S."/>
            <person name="Banfield J.F."/>
        </authorList>
    </citation>
    <scope>NUCLEOTIDE SEQUENCE [LARGE SCALE GENOMIC DNA]</scope>
</reference>
<dbReference type="Proteomes" id="UP000177370">
    <property type="component" value="Unassembled WGS sequence"/>
</dbReference>
<evidence type="ECO:0000313" key="7">
    <source>
        <dbReference type="EMBL" id="OGI65103.1"/>
    </source>
</evidence>
<evidence type="ECO:0000256" key="3">
    <source>
        <dbReference type="ARBA" id="ARBA00022801"/>
    </source>
</evidence>
<feature type="chain" id="PRO_5009527160" description="Peptidase M10 metallopeptidase domain-containing protein" evidence="5">
    <location>
        <begin position="23"/>
        <end position="262"/>
    </location>
</feature>
<proteinExistence type="predicted"/>
<dbReference type="EMBL" id="MFTP01000022">
    <property type="protein sequence ID" value="OGI65103.1"/>
    <property type="molecule type" value="Genomic_DNA"/>
</dbReference>
<name>A0A1F6V621_9BACT</name>
<evidence type="ECO:0000256" key="5">
    <source>
        <dbReference type="SAM" id="SignalP"/>
    </source>
</evidence>
<evidence type="ECO:0000256" key="1">
    <source>
        <dbReference type="ARBA" id="ARBA00022670"/>
    </source>
</evidence>
<dbReference type="AlphaFoldDB" id="A0A1F6V621"/>
<keyword evidence="1" id="KW-0645">Protease</keyword>
<feature type="signal peptide" evidence="5">
    <location>
        <begin position="1"/>
        <end position="22"/>
    </location>
</feature>
<dbReference type="GO" id="GO:0004222">
    <property type="term" value="F:metalloendopeptidase activity"/>
    <property type="evidence" value="ECO:0007669"/>
    <property type="project" value="InterPro"/>
</dbReference>
<evidence type="ECO:0000259" key="6">
    <source>
        <dbReference type="Pfam" id="PF00413"/>
    </source>
</evidence>
<dbReference type="InterPro" id="IPR001818">
    <property type="entry name" value="Pept_M10_metallopeptidase"/>
</dbReference>